<gene>
    <name evidence="3" type="ORF">GAK35_03832</name>
</gene>
<evidence type="ECO:0000313" key="4">
    <source>
        <dbReference type="Proteomes" id="UP000462435"/>
    </source>
</evidence>
<dbReference type="CDD" id="cd02219">
    <property type="entry name" value="cupin_YjlB-like"/>
    <property type="match status" value="1"/>
</dbReference>
<protein>
    <recommendedName>
        <fullName evidence="5">Cupin</fullName>
    </recommendedName>
</protein>
<dbReference type="AlphaFoldDB" id="A0A7V8FTJ1"/>
<evidence type="ECO:0000313" key="3">
    <source>
        <dbReference type="EMBL" id="KAF1038156.1"/>
    </source>
</evidence>
<organism evidence="3 4">
    <name type="scientific">Herbaspirillum frisingense</name>
    <dbReference type="NCBI Taxonomy" id="92645"/>
    <lineage>
        <taxon>Bacteria</taxon>
        <taxon>Pseudomonadati</taxon>
        <taxon>Pseudomonadota</taxon>
        <taxon>Betaproteobacteria</taxon>
        <taxon>Burkholderiales</taxon>
        <taxon>Oxalobacteraceae</taxon>
        <taxon>Herbaspirillum</taxon>
    </lineage>
</organism>
<reference evidence="4" key="1">
    <citation type="journal article" date="2020" name="MBio">
        <title>Horizontal gene transfer to a defensive symbiont with a reduced genome amongst a multipartite beetle microbiome.</title>
        <authorList>
            <person name="Waterworth S.C."/>
            <person name="Florez L.V."/>
            <person name="Rees E.R."/>
            <person name="Hertweck C."/>
            <person name="Kaltenpoth M."/>
            <person name="Kwan J.C."/>
        </authorList>
    </citation>
    <scope>NUCLEOTIDE SEQUENCE [LARGE SCALE GENOMIC DNA]</scope>
</reference>
<keyword evidence="2" id="KW-0732">Signal</keyword>
<dbReference type="PANTHER" id="PTHR36448">
    <property type="entry name" value="BLR7373 PROTEIN"/>
    <property type="match status" value="1"/>
</dbReference>
<feature type="signal peptide" evidence="2">
    <location>
        <begin position="1"/>
        <end position="28"/>
    </location>
</feature>
<dbReference type="InterPro" id="IPR011051">
    <property type="entry name" value="RmlC_Cupin_sf"/>
</dbReference>
<name>A0A7V8FTJ1_9BURK</name>
<comment type="caution">
    <text evidence="3">The sequence shown here is derived from an EMBL/GenBank/DDBJ whole genome shotgun (WGS) entry which is preliminary data.</text>
</comment>
<evidence type="ECO:0000256" key="1">
    <source>
        <dbReference type="SAM" id="MobiDB-lite"/>
    </source>
</evidence>
<dbReference type="Gene3D" id="2.60.120.10">
    <property type="entry name" value="Jelly Rolls"/>
    <property type="match status" value="1"/>
</dbReference>
<feature type="chain" id="PRO_5031294578" description="Cupin" evidence="2">
    <location>
        <begin position="29"/>
        <end position="197"/>
    </location>
</feature>
<dbReference type="SUPFAM" id="SSF51182">
    <property type="entry name" value="RmlC-like cupins"/>
    <property type="match status" value="1"/>
</dbReference>
<feature type="region of interest" description="Disordered" evidence="1">
    <location>
        <begin position="178"/>
        <end position="197"/>
    </location>
</feature>
<dbReference type="InterPro" id="IPR047121">
    <property type="entry name" value="YjiB-like"/>
</dbReference>
<evidence type="ECO:0008006" key="5">
    <source>
        <dbReference type="Google" id="ProtNLM"/>
    </source>
</evidence>
<dbReference type="InterPro" id="IPR006311">
    <property type="entry name" value="TAT_signal"/>
</dbReference>
<evidence type="ECO:0000256" key="2">
    <source>
        <dbReference type="SAM" id="SignalP"/>
    </source>
</evidence>
<dbReference type="InterPro" id="IPR014710">
    <property type="entry name" value="RmlC-like_jellyroll"/>
</dbReference>
<dbReference type="InterPro" id="IPR014500">
    <property type="entry name" value="UCP019307_cupin"/>
</dbReference>
<dbReference type="PIRSF" id="PIRSF019307">
    <property type="entry name" value="UCP019307"/>
    <property type="match status" value="1"/>
</dbReference>
<sequence>MDKMTRRHFMNTLLGAWSLAALPGAATAAAASSAPEHFILDRNDWVPNNEKLPVLHYRNVIADGDVAKRMEDLFASNGWQPQWRDGVYDYHHYHSTAHEVLGFAAGSASLMLGGPGGRTVDVAKGDVVLLPAGTGHCKLSASADFLVVGAYPAGQKWDVCTSAPDAQMLQRIRTLPFPANDPVRGSSPPLAQLWPRS</sequence>
<dbReference type="PROSITE" id="PS51318">
    <property type="entry name" value="TAT"/>
    <property type="match status" value="1"/>
</dbReference>
<dbReference type="EMBL" id="WNDX01000169">
    <property type="protein sequence ID" value="KAF1038156.1"/>
    <property type="molecule type" value="Genomic_DNA"/>
</dbReference>
<accession>A0A7V8FTJ1</accession>
<dbReference type="Proteomes" id="UP000462435">
    <property type="component" value="Unassembled WGS sequence"/>
</dbReference>
<proteinExistence type="predicted"/>
<dbReference type="PANTHER" id="PTHR36448:SF2">
    <property type="entry name" value="CUPIN TYPE-1 DOMAIN-CONTAINING PROTEIN"/>
    <property type="match status" value="1"/>
</dbReference>